<dbReference type="KEGG" id="ahm:TL08_23060"/>
<dbReference type="Proteomes" id="UP000095210">
    <property type="component" value="Chromosome"/>
</dbReference>
<dbReference type="RefSeq" id="WP_069851954.1">
    <property type="nucleotide sequence ID" value="NZ_CP014859.1"/>
</dbReference>
<organism evidence="1 2">
    <name type="scientific">Actinoalloteichus hymeniacidonis</name>
    <dbReference type="NCBI Taxonomy" id="340345"/>
    <lineage>
        <taxon>Bacteria</taxon>
        <taxon>Bacillati</taxon>
        <taxon>Actinomycetota</taxon>
        <taxon>Actinomycetes</taxon>
        <taxon>Pseudonocardiales</taxon>
        <taxon>Pseudonocardiaceae</taxon>
        <taxon>Actinoalloteichus</taxon>
    </lineage>
</organism>
<sequence length="119" mass="13666">MGDTYEIYFGSAGSGNPKERFAELVSAAIDAPLQPDDDPYRNYWAERDGVYFDLYSEHGMDNDAGIPFEQMPYSVTLRSDIAREEQLRIAEAVFERLREAGLRPIYLVWGIERTIRHAD</sequence>
<keyword evidence="2" id="KW-1185">Reference proteome</keyword>
<proteinExistence type="predicted"/>
<evidence type="ECO:0000313" key="2">
    <source>
        <dbReference type="Proteomes" id="UP000095210"/>
    </source>
</evidence>
<gene>
    <name evidence="1" type="ORF">TL08_23060</name>
</gene>
<reference evidence="2" key="1">
    <citation type="submission" date="2016-03" db="EMBL/GenBank/DDBJ databases">
        <title>Complete genome sequence of the type strain Actinoalloteichus hymeniacidonis DSM 45092.</title>
        <authorList>
            <person name="Schaffert L."/>
            <person name="Albersmeier A."/>
            <person name="Winkler A."/>
            <person name="Kalinowski J."/>
            <person name="Zotchev S."/>
            <person name="Ruckert C."/>
        </authorList>
    </citation>
    <scope>NUCLEOTIDE SEQUENCE [LARGE SCALE GENOMIC DNA]</scope>
    <source>
        <strain evidence="2">HPA177(T) (DSM 45092(T))</strain>
    </source>
</reference>
<protein>
    <submittedName>
        <fullName evidence="1">Uncharacterized protein</fullName>
    </submittedName>
</protein>
<evidence type="ECO:0000313" key="1">
    <source>
        <dbReference type="EMBL" id="AOS65392.1"/>
    </source>
</evidence>
<dbReference type="AlphaFoldDB" id="A0AAC9HTL5"/>
<dbReference type="EMBL" id="CP014859">
    <property type="protein sequence ID" value="AOS65392.1"/>
    <property type="molecule type" value="Genomic_DNA"/>
</dbReference>
<accession>A0AAC9HTL5</accession>
<name>A0AAC9HTL5_9PSEU</name>